<evidence type="ECO:0000313" key="5">
    <source>
        <dbReference type="EMBL" id="AVM00646.1"/>
    </source>
</evidence>
<dbReference type="AlphaFoldDB" id="A0A2S0KG66"/>
<dbReference type="InterPro" id="IPR027417">
    <property type="entry name" value="P-loop_NTPase"/>
</dbReference>
<comment type="similarity">
    <text evidence="1">Belongs to the ABC transporter superfamily. Ycf16 family.</text>
</comment>
<dbReference type="PROSITE" id="PS50893">
    <property type="entry name" value="ABC_TRANSPORTER_2"/>
    <property type="match status" value="1"/>
</dbReference>
<keyword evidence="3" id="KW-0067">ATP-binding</keyword>
<feature type="domain" description="ABC transporter" evidence="4">
    <location>
        <begin position="4"/>
        <end position="252"/>
    </location>
</feature>
<dbReference type="GO" id="GO:0005524">
    <property type="term" value="F:ATP binding"/>
    <property type="evidence" value="ECO:0007669"/>
    <property type="project" value="UniProtKB-KW"/>
</dbReference>
<accession>A0A2S0KG66</accession>
<dbReference type="SMART" id="SM00382">
    <property type="entry name" value="AAA"/>
    <property type="match status" value="1"/>
</dbReference>
<dbReference type="PANTHER" id="PTHR43204:SF1">
    <property type="entry name" value="ABC TRANSPORTER I FAMILY MEMBER 6, CHLOROPLASTIC"/>
    <property type="match status" value="1"/>
</dbReference>
<dbReference type="Gene3D" id="3.40.50.300">
    <property type="entry name" value="P-loop containing nucleotide triphosphate hydrolases"/>
    <property type="match status" value="1"/>
</dbReference>
<proteinExistence type="inferred from homology"/>
<dbReference type="NCBIfam" id="TIGR01978">
    <property type="entry name" value="sufC"/>
    <property type="match status" value="1"/>
</dbReference>
<dbReference type="RefSeq" id="WP_105942362.1">
    <property type="nucleotide sequence ID" value="NZ_CP027433.1"/>
</dbReference>
<reference evidence="5 6" key="1">
    <citation type="submission" date="2018-03" db="EMBL/GenBank/DDBJ databases">
        <title>Characteristics and genome of n-alkane degrading marine bacteria Gordonia iterans isolated from crude oil contaminated in Tae-an, South Korea.</title>
        <authorList>
            <person name="Lee S.-S."/>
            <person name="Kim H."/>
        </authorList>
    </citation>
    <scope>NUCLEOTIDE SEQUENCE [LARGE SCALE GENOMIC DNA]</scope>
    <source>
        <strain evidence="5 6">Co17</strain>
    </source>
</reference>
<evidence type="ECO:0000256" key="2">
    <source>
        <dbReference type="ARBA" id="ARBA00022741"/>
    </source>
</evidence>
<dbReference type="GO" id="GO:0016887">
    <property type="term" value="F:ATP hydrolysis activity"/>
    <property type="evidence" value="ECO:0007669"/>
    <property type="project" value="InterPro"/>
</dbReference>
<dbReference type="OrthoDB" id="9806149at2"/>
<sequence>MSTLEIRDLHVDVAQNDPDAEPIRILKGVNLTVSSDQTHAIMGPNGSGKSTLAYAIAGHPKYTVTQGSITLDGEDVLEMSVDERARAGLFLAMQYPVEVPGVSTSNFLRSAATAVRGEAPKLRHWVKETREAMADLDVDPAFAERGVNEGFSGGEKKRLEILQLALLKPKIAVLDETDSGLDVDALRVVSEGVNRYKEREGGGVLLITHYTRILRYIKADYVHVFVDGRVVESGGPELADELEENGYVRFTAAAAAAE</sequence>
<evidence type="ECO:0000256" key="3">
    <source>
        <dbReference type="ARBA" id="ARBA00022840"/>
    </source>
</evidence>
<dbReference type="InterPro" id="IPR010230">
    <property type="entry name" value="FeS-cluster_ATPase_SufC"/>
</dbReference>
<evidence type="ECO:0000256" key="1">
    <source>
        <dbReference type="ARBA" id="ARBA00006216"/>
    </source>
</evidence>
<protein>
    <submittedName>
        <fullName evidence="5">Fe-S cluster assembly ATPase SufC</fullName>
    </submittedName>
</protein>
<dbReference type="KEGG" id="git:C6V83_10560"/>
<keyword evidence="2" id="KW-0547">Nucleotide-binding</keyword>
<evidence type="ECO:0000313" key="6">
    <source>
        <dbReference type="Proteomes" id="UP000239814"/>
    </source>
</evidence>
<dbReference type="Proteomes" id="UP000239814">
    <property type="component" value="Chromosome"/>
</dbReference>
<dbReference type="PANTHER" id="PTHR43204">
    <property type="entry name" value="ABC TRANSPORTER I FAMILY MEMBER 6, CHLOROPLASTIC"/>
    <property type="match status" value="1"/>
</dbReference>
<dbReference type="Pfam" id="PF00005">
    <property type="entry name" value="ABC_tran"/>
    <property type="match status" value="1"/>
</dbReference>
<keyword evidence="6" id="KW-1185">Reference proteome</keyword>
<dbReference type="CDD" id="cd03217">
    <property type="entry name" value="ABC_FeS_Assembly"/>
    <property type="match status" value="1"/>
</dbReference>
<name>A0A2S0KG66_9ACTN</name>
<dbReference type="EMBL" id="CP027433">
    <property type="protein sequence ID" value="AVM00646.1"/>
    <property type="molecule type" value="Genomic_DNA"/>
</dbReference>
<organism evidence="5 6">
    <name type="scientific">Gordonia iterans</name>
    <dbReference type="NCBI Taxonomy" id="1004901"/>
    <lineage>
        <taxon>Bacteria</taxon>
        <taxon>Bacillati</taxon>
        <taxon>Actinomycetota</taxon>
        <taxon>Actinomycetes</taxon>
        <taxon>Mycobacteriales</taxon>
        <taxon>Gordoniaceae</taxon>
        <taxon>Gordonia</taxon>
    </lineage>
</organism>
<dbReference type="PROSITE" id="PS00211">
    <property type="entry name" value="ABC_TRANSPORTER_1"/>
    <property type="match status" value="1"/>
</dbReference>
<dbReference type="InterPro" id="IPR003439">
    <property type="entry name" value="ABC_transporter-like_ATP-bd"/>
</dbReference>
<gene>
    <name evidence="5" type="primary">sufC</name>
    <name evidence="5" type="ORF">C6V83_10560</name>
</gene>
<dbReference type="InterPro" id="IPR003593">
    <property type="entry name" value="AAA+_ATPase"/>
</dbReference>
<evidence type="ECO:0000259" key="4">
    <source>
        <dbReference type="PROSITE" id="PS50893"/>
    </source>
</evidence>
<dbReference type="SUPFAM" id="SSF52540">
    <property type="entry name" value="P-loop containing nucleoside triphosphate hydrolases"/>
    <property type="match status" value="1"/>
</dbReference>
<dbReference type="InterPro" id="IPR017871">
    <property type="entry name" value="ABC_transporter-like_CS"/>
</dbReference>